<evidence type="ECO:0000259" key="7">
    <source>
        <dbReference type="Pfam" id="PF09320"/>
    </source>
</evidence>
<accession>A0A428T2J4</accession>
<evidence type="ECO:0000256" key="1">
    <source>
        <dbReference type="ARBA" id="ARBA00004167"/>
    </source>
</evidence>
<evidence type="ECO:0000313" key="9">
    <source>
        <dbReference type="Proteomes" id="UP000287144"/>
    </source>
</evidence>
<dbReference type="AlphaFoldDB" id="A0A428T2J4"/>
<keyword evidence="3 6" id="KW-1133">Transmembrane helix</keyword>
<dbReference type="EMBL" id="NKCK01000141">
    <property type="protein sequence ID" value="RSL96238.1"/>
    <property type="molecule type" value="Genomic_DNA"/>
</dbReference>
<gene>
    <name evidence="8" type="ORF">CEP52_011600</name>
</gene>
<dbReference type="GO" id="GO:0005789">
    <property type="term" value="C:endoplasmic reticulum membrane"/>
    <property type="evidence" value="ECO:0007669"/>
    <property type="project" value="TreeGrafter"/>
</dbReference>
<dbReference type="Pfam" id="PF09320">
    <property type="entry name" value="DUF1977"/>
    <property type="match status" value="1"/>
</dbReference>
<dbReference type="GO" id="GO:0071218">
    <property type="term" value="P:cellular response to misfolded protein"/>
    <property type="evidence" value="ECO:0007669"/>
    <property type="project" value="TreeGrafter"/>
</dbReference>
<evidence type="ECO:0000256" key="6">
    <source>
        <dbReference type="SAM" id="Phobius"/>
    </source>
</evidence>
<evidence type="ECO:0000313" key="8">
    <source>
        <dbReference type="EMBL" id="RSL96238.1"/>
    </source>
</evidence>
<organism evidence="8 9">
    <name type="scientific">Fusarium oligoseptatum</name>
    <dbReference type="NCBI Taxonomy" id="2604345"/>
    <lineage>
        <taxon>Eukaryota</taxon>
        <taxon>Fungi</taxon>
        <taxon>Dikarya</taxon>
        <taxon>Ascomycota</taxon>
        <taxon>Pezizomycotina</taxon>
        <taxon>Sordariomycetes</taxon>
        <taxon>Hypocreomycetidae</taxon>
        <taxon>Hypocreales</taxon>
        <taxon>Nectriaceae</taxon>
        <taxon>Fusarium</taxon>
        <taxon>Fusarium solani species complex</taxon>
    </lineage>
</organism>
<keyword evidence="2 6" id="KW-0812">Transmembrane</keyword>
<dbReference type="STRING" id="1325735.A0A428T2J4"/>
<feature type="region of interest" description="Disordered" evidence="5">
    <location>
        <begin position="129"/>
        <end position="152"/>
    </location>
</feature>
<keyword evidence="9" id="KW-1185">Reference proteome</keyword>
<proteinExistence type="predicted"/>
<dbReference type="PANTHER" id="PTHR43908">
    <property type="entry name" value="AT29763P-RELATED"/>
    <property type="match status" value="1"/>
</dbReference>
<feature type="domain" description="DUF1977" evidence="7">
    <location>
        <begin position="131"/>
        <end position="235"/>
    </location>
</feature>
<evidence type="ECO:0000256" key="4">
    <source>
        <dbReference type="ARBA" id="ARBA00023136"/>
    </source>
</evidence>
<name>A0A428T2J4_9HYPO</name>
<sequence>MVSRAFGILGDKEKKEKFDRFGTDPDSRFANAQANNPFFSQRAGGGMNRGGPMFDDDLTPEEMFARFFGGGGGFGGGPFGGPQFVFNFGGGPGIRADRTKNNGIQTLLGLLPIILFFILPVITSLFSGGSSSSTSAGPRMVYDNPAHPYTEERKTPNLNVQYYVNPDEIAQYNDGKLNKLDRTAELNLVRHLKAECENEIVYRQRLRDAAQGWFYQDPEKMELAEAYTMPSCERLHTLGIGR</sequence>
<comment type="subcellular location">
    <subcellularLocation>
        <location evidence="1">Membrane</location>
        <topology evidence="1">Single-pass membrane protein</topology>
    </subcellularLocation>
</comment>
<reference evidence="8 9" key="1">
    <citation type="submission" date="2017-06" db="EMBL/GenBank/DDBJ databases">
        <title>Comparative genomic analysis of Ambrosia Fusariam Clade fungi.</title>
        <authorList>
            <person name="Stajich J.E."/>
            <person name="Carrillo J."/>
            <person name="Kijimoto T."/>
            <person name="Eskalen A."/>
            <person name="O'Donnell K."/>
            <person name="Kasson M."/>
        </authorList>
    </citation>
    <scope>NUCLEOTIDE SEQUENCE [LARGE SCALE GENOMIC DNA]</scope>
    <source>
        <strain evidence="8 9">NRRL62579</strain>
    </source>
</reference>
<dbReference type="PANTHER" id="PTHR43908:SF3">
    <property type="entry name" value="AT29763P-RELATED"/>
    <property type="match status" value="1"/>
</dbReference>
<evidence type="ECO:0000256" key="2">
    <source>
        <dbReference type="ARBA" id="ARBA00022692"/>
    </source>
</evidence>
<comment type="caution">
    <text evidence="8">The sequence shown here is derived from an EMBL/GenBank/DDBJ whole genome shotgun (WGS) entry which is preliminary data.</text>
</comment>
<keyword evidence="4 6" id="KW-0472">Membrane</keyword>
<dbReference type="GO" id="GO:0030544">
    <property type="term" value="F:Hsp70 protein binding"/>
    <property type="evidence" value="ECO:0007669"/>
    <property type="project" value="TreeGrafter"/>
</dbReference>
<evidence type="ECO:0000256" key="5">
    <source>
        <dbReference type="SAM" id="MobiDB-lite"/>
    </source>
</evidence>
<dbReference type="InterPro" id="IPR015399">
    <property type="entry name" value="DUF1977_DnaJ-like"/>
</dbReference>
<evidence type="ECO:0000256" key="3">
    <source>
        <dbReference type="ARBA" id="ARBA00022989"/>
    </source>
</evidence>
<protein>
    <recommendedName>
        <fullName evidence="7">DUF1977 domain-containing protein</fullName>
    </recommendedName>
</protein>
<dbReference type="Proteomes" id="UP000287144">
    <property type="component" value="Unassembled WGS sequence"/>
</dbReference>
<dbReference type="InterPro" id="IPR051100">
    <property type="entry name" value="DnaJ_subfamily_B/C"/>
</dbReference>
<feature type="transmembrane region" description="Helical" evidence="6">
    <location>
        <begin position="107"/>
        <end position="126"/>
    </location>
</feature>